<gene>
    <name evidence="3" type="ORF">SAMN05421869_108333</name>
</gene>
<keyword evidence="2" id="KW-0732">Signal</keyword>
<evidence type="ECO:0000256" key="2">
    <source>
        <dbReference type="SAM" id="SignalP"/>
    </source>
</evidence>
<dbReference type="PROSITE" id="PS51257">
    <property type="entry name" value="PROKAR_LIPOPROTEIN"/>
    <property type="match status" value="1"/>
</dbReference>
<organism evidence="3 4">
    <name type="scientific">Nonomuraea jiangxiensis</name>
    <dbReference type="NCBI Taxonomy" id="633440"/>
    <lineage>
        <taxon>Bacteria</taxon>
        <taxon>Bacillati</taxon>
        <taxon>Actinomycetota</taxon>
        <taxon>Actinomycetes</taxon>
        <taxon>Streptosporangiales</taxon>
        <taxon>Streptosporangiaceae</taxon>
        <taxon>Nonomuraea</taxon>
    </lineage>
</organism>
<feature type="region of interest" description="Disordered" evidence="1">
    <location>
        <begin position="305"/>
        <end position="333"/>
    </location>
</feature>
<feature type="compositionally biased region" description="Low complexity" evidence="1">
    <location>
        <begin position="305"/>
        <end position="315"/>
    </location>
</feature>
<evidence type="ECO:0000313" key="4">
    <source>
        <dbReference type="Proteomes" id="UP000199202"/>
    </source>
</evidence>
<dbReference type="STRING" id="633440.SAMN05421869_108333"/>
<dbReference type="Proteomes" id="UP000199202">
    <property type="component" value="Unassembled WGS sequence"/>
</dbReference>
<evidence type="ECO:0008006" key="5">
    <source>
        <dbReference type="Google" id="ProtNLM"/>
    </source>
</evidence>
<evidence type="ECO:0000313" key="3">
    <source>
        <dbReference type="EMBL" id="SDJ07143.1"/>
    </source>
</evidence>
<dbReference type="AlphaFoldDB" id="A0A1G8QR58"/>
<dbReference type="RefSeq" id="WP_090933367.1">
    <property type="nucleotide sequence ID" value="NZ_FNDJ01000008.1"/>
</dbReference>
<dbReference type="EMBL" id="FNDJ01000008">
    <property type="protein sequence ID" value="SDJ07143.1"/>
    <property type="molecule type" value="Genomic_DNA"/>
</dbReference>
<dbReference type="OrthoDB" id="4800194at2"/>
<feature type="signal peptide" evidence="2">
    <location>
        <begin position="1"/>
        <end position="27"/>
    </location>
</feature>
<keyword evidence="4" id="KW-1185">Reference proteome</keyword>
<protein>
    <recommendedName>
        <fullName evidence="5">Secreted protein</fullName>
    </recommendedName>
</protein>
<name>A0A1G8QR58_9ACTN</name>
<feature type="chain" id="PRO_5038850475" description="Secreted protein" evidence="2">
    <location>
        <begin position="28"/>
        <end position="333"/>
    </location>
</feature>
<reference evidence="3 4" key="1">
    <citation type="submission" date="2016-10" db="EMBL/GenBank/DDBJ databases">
        <authorList>
            <person name="de Groot N.N."/>
        </authorList>
    </citation>
    <scope>NUCLEOTIDE SEQUENCE [LARGE SCALE GENOMIC DNA]</scope>
    <source>
        <strain evidence="3 4">CGMCC 4.6533</strain>
    </source>
</reference>
<evidence type="ECO:0000256" key="1">
    <source>
        <dbReference type="SAM" id="MobiDB-lite"/>
    </source>
</evidence>
<sequence length="333" mass="36410">MLRVRPSTTRASVVAGLLTLVACSAGGGTTAAGSAGPPPPVTADEARVLWDAEQSLLRDCMARHGFEYWAAPHDPIPEDRDFPYVVDDVGWARRHGYGSDIVDRIDRLRDQNPNRRYLEALPAQRRKAAFTALNGEGPRPGTVKRRPDQLEVWLPTGGVVRRSALSCTSQAQRQLYGDLPEWYRATRTLQNLDSVRTARVHRDPRFTSAVAAWSACMRERGHPYADPSDARAEALAQAPTGPEAREKEISTAVAEATCAGTAGLAAVARDLDEQYARDIAQRYRREVRTERRLQRAALPRALTITAAGPSPAGGATQTLIDNPLRNTQGKDNS</sequence>
<accession>A0A1G8QR58</accession>
<feature type="compositionally biased region" description="Polar residues" evidence="1">
    <location>
        <begin position="316"/>
        <end position="333"/>
    </location>
</feature>
<proteinExistence type="predicted"/>